<accession>A0AAD6QU48</accession>
<gene>
    <name evidence="1" type="ORF">NC653_013237</name>
</gene>
<dbReference type="Proteomes" id="UP001164929">
    <property type="component" value="Chromosome 5"/>
</dbReference>
<proteinExistence type="predicted"/>
<evidence type="ECO:0000313" key="1">
    <source>
        <dbReference type="EMBL" id="KAJ6996568.1"/>
    </source>
</evidence>
<name>A0AAD6QU48_9ROSI</name>
<keyword evidence="2" id="KW-1185">Reference proteome</keyword>
<reference evidence="1" key="1">
    <citation type="journal article" date="2023" name="Mol. Ecol. Resour.">
        <title>Chromosome-level genome assembly of a triploid poplar Populus alba 'Berolinensis'.</title>
        <authorList>
            <person name="Chen S."/>
            <person name="Yu Y."/>
            <person name="Wang X."/>
            <person name="Wang S."/>
            <person name="Zhang T."/>
            <person name="Zhou Y."/>
            <person name="He R."/>
            <person name="Meng N."/>
            <person name="Wang Y."/>
            <person name="Liu W."/>
            <person name="Liu Z."/>
            <person name="Liu J."/>
            <person name="Guo Q."/>
            <person name="Huang H."/>
            <person name="Sederoff R.R."/>
            <person name="Wang G."/>
            <person name="Qu G."/>
            <person name="Chen S."/>
        </authorList>
    </citation>
    <scope>NUCLEOTIDE SEQUENCE</scope>
    <source>
        <strain evidence="1">SC-2020</strain>
    </source>
</reference>
<organism evidence="1 2">
    <name type="scientific">Populus alba x Populus x berolinensis</name>
    <dbReference type="NCBI Taxonomy" id="444605"/>
    <lineage>
        <taxon>Eukaryota</taxon>
        <taxon>Viridiplantae</taxon>
        <taxon>Streptophyta</taxon>
        <taxon>Embryophyta</taxon>
        <taxon>Tracheophyta</taxon>
        <taxon>Spermatophyta</taxon>
        <taxon>Magnoliopsida</taxon>
        <taxon>eudicotyledons</taxon>
        <taxon>Gunneridae</taxon>
        <taxon>Pentapetalae</taxon>
        <taxon>rosids</taxon>
        <taxon>fabids</taxon>
        <taxon>Malpighiales</taxon>
        <taxon>Salicaceae</taxon>
        <taxon>Saliceae</taxon>
        <taxon>Populus</taxon>
    </lineage>
</organism>
<dbReference type="EMBL" id="JAQIZT010000005">
    <property type="protein sequence ID" value="KAJ6996568.1"/>
    <property type="molecule type" value="Genomic_DNA"/>
</dbReference>
<sequence>MLERVKQIKVLLSVSEEDKSGYCGMELGFVCKIFCLPGDSLNSKLSPSKNSELYSKDAISFMEVDIITPAQKLLARQLTFDIRTKKKSASYWFSEVISYVPCYTVMLSNRLLLFQLHNLICMSNY</sequence>
<protein>
    <submittedName>
        <fullName evidence="1">Uncharacterized protein</fullName>
    </submittedName>
</protein>
<evidence type="ECO:0000313" key="2">
    <source>
        <dbReference type="Proteomes" id="UP001164929"/>
    </source>
</evidence>
<comment type="caution">
    <text evidence="1">The sequence shown here is derived from an EMBL/GenBank/DDBJ whole genome shotgun (WGS) entry which is preliminary data.</text>
</comment>
<dbReference type="AlphaFoldDB" id="A0AAD6QU48"/>